<name>A0ACB8UZY9_9EURO</name>
<dbReference type="EMBL" id="JALBCA010000025">
    <property type="protein sequence ID" value="KAI2389225.1"/>
    <property type="molecule type" value="Genomic_DNA"/>
</dbReference>
<proteinExistence type="predicted"/>
<sequence>MPRTDEAEWWFNAVYAAVQEIPPGKVTSYGHIARLLGEPQRSRQVGMCLKYLPPESDDEQQQQQLYHNGNVPWQRVINSKGMISPRGPGSAARQAAALEAEGIAVERNSMGEYRVDFADYGWFPRHLPGHDSSDDEGEEEAVAV</sequence>
<reference evidence="1" key="1">
    <citation type="journal article" date="2022" name="bioRxiv">
        <title>Population genetic analysis of Ophidiomyces ophidiicola, the causative agent of snake fungal disease, indicates recent introductions to the USA.</title>
        <authorList>
            <person name="Ladner J.T."/>
            <person name="Palmer J.M."/>
            <person name="Ettinger C.L."/>
            <person name="Stajich J.E."/>
            <person name="Farrell T.M."/>
            <person name="Glorioso B.M."/>
            <person name="Lawson B."/>
            <person name="Price S.J."/>
            <person name="Stengle A.G."/>
            <person name="Grear D.A."/>
            <person name="Lorch J.M."/>
        </authorList>
    </citation>
    <scope>NUCLEOTIDE SEQUENCE</scope>
    <source>
        <strain evidence="1">NWHC 24266-5</strain>
    </source>
</reference>
<gene>
    <name evidence="1" type="primary">atl1</name>
    <name evidence="1" type="ORF">LOY88_002191</name>
</gene>
<organism evidence="1">
    <name type="scientific">Ophidiomyces ophidiicola</name>
    <dbReference type="NCBI Taxonomy" id="1387563"/>
    <lineage>
        <taxon>Eukaryota</taxon>
        <taxon>Fungi</taxon>
        <taxon>Dikarya</taxon>
        <taxon>Ascomycota</taxon>
        <taxon>Pezizomycotina</taxon>
        <taxon>Eurotiomycetes</taxon>
        <taxon>Eurotiomycetidae</taxon>
        <taxon>Onygenales</taxon>
        <taxon>Onygenaceae</taxon>
        <taxon>Ophidiomyces</taxon>
    </lineage>
</organism>
<comment type="caution">
    <text evidence="1">The sequence shown here is derived from an EMBL/GenBank/DDBJ whole genome shotgun (WGS) entry which is preliminary data.</text>
</comment>
<accession>A0ACB8UZY9</accession>
<evidence type="ECO:0000313" key="1">
    <source>
        <dbReference type="EMBL" id="KAI2389225.1"/>
    </source>
</evidence>
<protein>
    <submittedName>
        <fullName evidence="1">Alkyltransferase-like protein 1</fullName>
    </submittedName>
</protein>